<organism evidence="1 2">
    <name type="scientific">Aspergillus tamarii</name>
    <dbReference type="NCBI Taxonomy" id="41984"/>
    <lineage>
        <taxon>Eukaryota</taxon>
        <taxon>Fungi</taxon>
        <taxon>Dikarya</taxon>
        <taxon>Ascomycota</taxon>
        <taxon>Pezizomycotina</taxon>
        <taxon>Eurotiomycetes</taxon>
        <taxon>Eurotiomycetidae</taxon>
        <taxon>Eurotiales</taxon>
        <taxon>Aspergillaceae</taxon>
        <taxon>Aspergillus</taxon>
        <taxon>Aspergillus subgen. Circumdati</taxon>
    </lineage>
</organism>
<accession>A0A5N6VC08</accession>
<evidence type="ECO:0000313" key="2">
    <source>
        <dbReference type="Proteomes" id="UP000326950"/>
    </source>
</evidence>
<keyword evidence="2" id="KW-1185">Reference proteome</keyword>
<gene>
    <name evidence="1" type="ORF">BDV40DRAFT_251684</name>
</gene>
<evidence type="ECO:0000313" key="1">
    <source>
        <dbReference type="EMBL" id="KAE8168267.1"/>
    </source>
</evidence>
<name>A0A5N6VC08_ASPTM</name>
<sequence>MCVKVLRTTIYQTRIWTVAVCKGCLNCYLTFCNCLYFSNVMGYETIIYMESFMSLMLAARGNNTTRISKDIIHILTPLYL</sequence>
<dbReference type="AlphaFoldDB" id="A0A5N6VC08"/>
<dbReference type="EMBL" id="ML738586">
    <property type="protein sequence ID" value="KAE8168267.1"/>
    <property type="molecule type" value="Genomic_DNA"/>
</dbReference>
<dbReference type="Proteomes" id="UP000326950">
    <property type="component" value="Unassembled WGS sequence"/>
</dbReference>
<dbReference type="OrthoDB" id="2802411at2759"/>
<protein>
    <submittedName>
        <fullName evidence="1">Uncharacterized protein</fullName>
    </submittedName>
</protein>
<proteinExistence type="predicted"/>
<reference evidence="1 2" key="1">
    <citation type="submission" date="2019-04" db="EMBL/GenBank/DDBJ databases">
        <title>Friends and foes A comparative genomics study of 23 Aspergillus species from section Flavi.</title>
        <authorList>
            <consortium name="DOE Joint Genome Institute"/>
            <person name="Kjaerbolling I."/>
            <person name="Vesth T."/>
            <person name="Frisvad J.C."/>
            <person name="Nybo J.L."/>
            <person name="Theobald S."/>
            <person name="Kildgaard S."/>
            <person name="Isbrandt T."/>
            <person name="Kuo A."/>
            <person name="Sato A."/>
            <person name="Lyhne E.K."/>
            <person name="Kogle M.E."/>
            <person name="Wiebenga A."/>
            <person name="Kun R.S."/>
            <person name="Lubbers R.J."/>
            <person name="Makela M.R."/>
            <person name="Barry K."/>
            <person name="Chovatia M."/>
            <person name="Clum A."/>
            <person name="Daum C."/>
            <person name="Haridas S."/>
            <person name="He G."/>
            <person name="LaButti K."/>
            <person name="Lipzen A."/>
            <person name="Mondo S."/>
            <person name="Riley R."/>
            <person name="Salamov A."/>
            <person name="Simmons B.A."/>
            <person name="Magnuson J.K."/>
            <person name="Henrissat B."/>
            <person name="Mortensen U.H."/>
            <person name="Larsen T.O."/>
            <person name="Devries R.P."/>
            <person name="Grigoriev I.V."/>
            <person name="Machida M."/>
            <person name="Baker S.E."/>
            <person name="Andersen M.R."/>
        </authorList>
    </citation>
    <scope>NUCLEOTIDE SEQUENCE [LARGE SCALE GENOMIC DNA]</scope>
    <source>
        <strain evidence="1 2">CBS 117626</strain>
    </source>
</reference>